<dbReference type="Pfam" id="PF03466">
    <property type="entry name" value="LysR_substrate"/>
    <property type="match status" value="1"/>
</dbReference>
<dbReference type="EMBL" id="CP054836">
    <property type="protein sequence ID" value="QKV17153.1"/>
    <property type="molecule type" value="Genomic_DNA"/>
</dbReference>
<dbReference type="PROSITE" id="PS50931">
    <property type="entry name" value="HTH_LYSR"/>
    <property type="match status" value="1"/>
</dbReference>
<dbReference type="PANTHER" id="PTHR30537:SF5">
    <property type="entry name" value="HTH-TYPE TRANSCRIPTIONAL ACTIVATOR TTDR-RELATED"/>
    <property type="match status" value="1"/>
</dbReference>
<keyword evidence="7" id="KW-1185">Reference proteome</keyword>
<organism evidence="6 7">
    <name type="scientific">Oricola thermophila</name>
    <dbReference type="NCBI Taxonomy" id="2742145"/>
    <lineage>
        <taxon>Bacteria</taxon>
        <taxon>Pseudomonadati</taxon>
        <taxon>Pseudomonadota</taxon>
        <taxon>Alphaproteobacteria</taxon>
        <taxon>Hyphomicrobiales</taxon>
        <taxon>Ahrensiaceae</taxon>
        <taxon>Oricola</taxon>
    </lineage>
</organism>
<dbReference type="GO" id="GO:0003677">
    <property type="term" value="F:DNA binding"/>
    <property type="evidence" value="ECO:0007669"/>
    <property type="project" value="UniProtKB-KW"/>
</dbReference>
<keyword evidence="2" id="KW-0805">Transcription regulation</keyword>
<dbReference type="GO" id="GO:0003700">
    <property type="term" value="F:DNA-binding transcription factor activity"/>
    <property type="evidence" value="ECO:0007669"/>
    <property type="project" value="InterPro"/>
</dbReference>
<protein>
    <submittedName>
        <fullName evidence="6">LysR family transcriptional regulator</fullName>
    </submittedName>
</protein>
<evidence type="ECO:0000313" key="7">
    <source>
        <dbReference type="Proteomes" id="UP000509367"/>
    </source>
</evidence>
<dbReference type="InterPro" id="IPR036388">
    <property type="entry name" value="WH-like_DNA-bd_sf"/>
</dbReference>
<comment type="similarity">
    <text evidence="1">Belongs to the LysR transcriptional regulatory family.</text>
</comment>
<keyword evidence="4" id="KW-0804">Transcription</keyword>
<dbReference type="InterPro" id="IPR005119">
    <property type="entry name" value="LysR_subst-bd"/>
</dbReference>
<proteinExistence type="inferred from homology"/>
<dbReference type="InterPro" id="IPR000847">
    <property type="entry name" value="LysR_HTH_N"/>
</dbReference>
<dbReference type="Pfam" id="PF00126">
    <property type="entry name" value="HTH_1"/>
    <property type="match status" value="1"/>
</dbReference>
<evidence type="ECO:0000256" key="4">
    <source>
        <dbReference type="ARBA" id="ARBA00023163"/>
    </source>
</evidence>
<dbReference type="SUPFAM" id="SSF46785">
    <property type="entry name" value="Winged helix' DNA-binding domain"/>
    <property type="match status" value="1"/>
</dbReference>
<evidence type="ECO:0000256" key="1">
    <source>
        <dbReference type="ARBA" id="ARBA00009437"/>
    </source>
</evidence>
<evidence type="ECO:0000256" key="3">
    <source>
        <dbReference type="ARBA" id="ARBA00023125"/>
    </source>
</evidence>
<feature type="domain" description="HTH lysR-type" evidence="5">
    <location>
        <begin position="1"/>
        <end position="59"/>
    </location>
</feature>
<reference evidence="6 7" key="1">
    <citation type="submission" date="2020-06" db="EMBL/GenBank/DDBJ databases">
        <title>Oricola thermophila sp. nov. isolated from a tidal sediments.</title>
        <authorList>
            <person name="Kwon K.K."/>
            <person name="Yang S.-H."/>
            <person name="Park M.-J."/>
        </authorList>
    </citation>
    <scope>NUCLEOTIDE SEQUENCE [LARGE SCALE GENOMIC DNA]</scope>
    <source>
        <strain evidence="6 7">MEBiC13590</strain>
    </source>
</reference>
<gene>
    <name evidence="6" type="ORF">HTY61_01065</name>
</gene>
<dbReference type="AlphaFoldDB" id="A0A6N1V9F5"/>
<dbReference type="InterPro" id="IPR058163">
    <property type="entry name" value="LysR-type_TF_proteobact-type"/>
</dbReference>
<evidence type="ECO:0000313" key="6">
    <source>
        <dbReference type="EMBL" id="QKV17153.1"/>
    </source>
</evidence>
<dbReference type="Gene3D" id="1.10.10.10">
    <property type="entry name" value="Winged helix-like DNA-binding domain superfamily/Winged helix DNA-binding domain"/>
    <property type="match status" value="1"/>
</dbReference>
<dbReference type="PANTHER" id="PTHR30537">
    <property type="entry name" value="HTH-TYPE TRANSCRIPTIONAL REGULATOR"/>
    <property type="match status" value="1"/>
</dbReference>
<keyword evidence="3" id="KW-0238">DNA-binding</keyword>
<accession>A0A6N1V9F5</accession>
<dbReference type="Gene3D" id="3.40.190.290">
    <property type="match status" value="1"/>
</dbReference>
<sequence>MDRLDVMRAYCRVVERMSITKAADDMGLSPALVSKHIKLLENGLGCVLLARTTRSMSLTEHGRHYYDECRRLLGEIDALDNAMREEIAAPKGRLRVNAPLSYSLVVLAPLLPRFMEAFPDIELVLDLDDRVLNVVEEGYDISIRVRAELPDSSLVVRPLGEIRQHVCASPDYIARRGEPAVPADLAEHNIVGYGLADAAASWTFDGPGGTETFSPRPRLTVGNSLFLRDMLRHGAGIGSLPSFIASPCFADGSLRPVLEDYRLPDRRIFAVTPTRRGIDARTRVFLDFLRQNLAG</sequence>
<evidence type="ECO:0000259" key="5">
    <source>
        <dbReference type="PROSITE" id="PS50931"/>
    </source>
</evidence>
<dbReference type="Proteomes" id="UP000509367">
    <property type="component" value="Chromosome"/>
</dbReference>
<dbReference type="RefSeq" id="WP_175275049.1">
    <property type="nucleotide sequence ID" value="NZ_CP054836.1"/>
</dbReference>
<dbReference type="InterPro" id="IPR036390">
    <property type="entry name" value="WH_DNA-bd_sf"/>
</dbReference>
<dbReference type="FunFam" id="1.10.10.10:FF:000001">
    <property type="entry name" value="LysR family transcriptional regulator"/>
    <property type="match status" value="1"/>
</dbReference>
<dbReference type="SUPFAM" id="SSF53850">
    <property type="entry name" value="Periplasmic binding protein-like II"/>
    <property type="match status" value="1"/>
</dbReference>
<name>A0A6N1V9F5_9HYPH</name>
<evidence type="ECO:0000256" key="2">
    <source>
        <dbReference type="ARBA" id="ARBA00023015"/>
    </source>
</evidence>
<dbReference type="CDD" id="cd08422">
    <property type="entry name" value="PBP2_CrgA_like"/>
    <property type="match status" value="1"/>
</dbReference>
<dbReference type="KEGG" id="orm:HTY61_01065"/>